<dbReference type="PROSITE" id="PS00848">
    <property type="entry name" value="COX5B_1"/>
    <property type="match status" value="1"/>
</dbReference>
<keyword evidence="6 12" id="KW-0862">Zinc</keyword>
<evidence type="ECO:0000256" key="6">
    <source>
        <dbReference type="ARBA" id="ARBA00022833"/>
    </source>
</evidence>
<comment type="pathway">
    <text evidence="2">Energy metabolism; oxidative phosphorylation.</text>
</comment>
<sequence>MQLTIIETCRDSSRRLYQIQSRWKMLSLRQSFRIARPIVRSTRAFNTSRVFLQSKNVVKTAQSLSEVNGPETLIGPGAKEGEVPTDLEQATGLERLELLGKLEGIEVFDLKPLDSSRKGTMQDPIIVESYDDYRYVGCTGSPADSHTVMWLKPTVNQVARCWECGSVYKLKPVGVDTGDGHH</sequence>
<dbReference type="FunFam" id="2.60.11.10:FF:000003">
    <property type="entry name" value="Cytochrome c oxidase subunit IV"/>
    <property type="match status" value="1"/>
</dbReference>
<dbReference type="PROSITE" id="PS51359">
    <property type="entry name" value="COX5B_2"/>
    <property type="match status" value="1"/>
</dbReference>
<dbReference type="PANTHER" id="PTHR10122:SF0">
    <property type="entry name" value="CYTOCHROME C OXIDASE SUBUNIT 5B, ISOFORM A-RELATED"/>
    <property type="match status" value="1"/>
</dbReference>
<feature type="binding site" evidence="12">
    <location>
        <position position="161"/>
    </location>
    <ligand>
        <name>Zn(2+)</name>
        <dbReference type="ChEBI" id="CHEBI:29105"/>
    </ligand>
</feature>
<evidence type="ECO:0000256" key="2">
    <source>
        <dbReference type="ARBA" id="ARBA00004673"/>
    </source>
</evidence>
<evidence type="ECO:0000256" key="3">
    <source>
        <dbReference type="ARBA" id="ARBA00010292"/>
    </source>
</evidence>
<evidence type="ECO:0000256" key="8">
    <source>
        <dbReference type="ARBA" id="ARBA00023128"/>
    </source>
</evidence>
<dbReference type="OrthoDB" id="10249250at2759"/>
<dbReference type="CDD" id="cd00924">
    <property type="entry name" value="Cyt_c_Oxidase_Vb"/>
    <property type="match status" value="1"/>
</dbReference>
<comment type="similarity">
    <text evidence="3">Belongs to the cytochrome c oxidase subunit 5B family.</text>
</comment>
<evidence type="ECO:0000256" key="12">
    <source>
        <dbReference type="PIRSR" id="PIRSR602124-2"/>
    </source>
</evidence>
<name>A0A7H9HPA0_9SACH</name>
<dbReference type="InterPro" id="IPR036972">
    <property type="entry name" value="Cyt_c_oxidase_su5b_sf"/>
</dbReference>
<dbReference type="GO" id="GO:0005743">
    <property type="term" value="C:mitochondrial inner membrane"/>
    <property type="evidence" value="ECO:0007669"/>
    <property type="project" value="UniProtKB-SubCell"/>
</dbReference>
<evidence type="ECO:0000313" key="14">
    <source>
        <dbReference type="Proteomes" id="UP000510647"/>
    </source>
</evidence>
<feature type="binding site" evidence="12">
    <location>
        <position position="138"/>
    </location>
    <ligand>
        <name>Zn(2+)</name>
        <dbReference type="ChEBI" id="CHEBI:29105"/>
    </ligand>
</feature>
<evidence type="ECO:0000313" key="13">
    <source>
        <dbReference type="EMBL" id="QLQ79614.1"/>
    </source>
</evidence>
<dbReference type="Proteomes" id="UP000510647">
    <property type="component" value="Chromosome 3"/>
</dbReference>
<dbReference type="GO" id="GO:0045277">
    <property type="term" value="C:respiratory chain complex IV"/>
    <property type="evidence" value="ECO:0007669"/>
    <property type="project" value="InterPro"/>
</dbReference>
<dbReference type="GO" id="GO:0046872">
    <property type="term" value="F:metal ion binding"/>
    <property type="evidence" value="ECO:0007669"/>
    <property type="project" value="UniProtKB-KW"/>
</dbReference>
<dbReference type="Gene3D" id="2.60.11.10">
    <property type="entry name" value="Cytochrome c oxidase, subunit Vb"/>
    <property type="match status" value="1"/>
</dbReference>
<keyword evidence="7" id="KW-0809">Transit peptide</keyword>
<keyword evidence="5" id="KW-0999">Mitochondrion inner membrane</keyword>
<evidence type="ECO:0000256" key="4">
    <source>
        <dbReference type="ARBA" id="ARBA00022723"/>
    </source>
</evidence>
<gene>
    <name evidence="13" type="ORF">HG537_0C02610</name>
</gene>
<evidence type="ECO:0000256" key="11">
    <source>
        <dbReference type="ARBA" id="ARBA00070613"/>
    </source>
</evidence>
<dbReference type="EMBL" id="CP059269">
    <property type="protein sequence ID" value="QLQ79614.1"/>
    <property type="molecule type" value="Genomic_DNA"/>
</dbReference>
<feature type="binding site" evidence="12">
    <location>
        <position position="146"/>
    </location>
    <ligand>
        <name>Zn(2+)</name>
        <dbReference type="ChEBI" id="CHEBI:29105"/>
    </ligand>
</feature>
<evidence type="ECO:0000256" key="9">
    <source>
        <dbReference type="ARBA" id="ARBA00023136"/>
    </source>
</evidence>
<keyword evidence="14" id="KW-1185">Reference proteome</keyword>
<proteinExistence type="inferred from homology"/>
<evidence type="ECO:0000256" key="1">
    <source>
        <dbReference type="ARBA" id="ARBA00004443"/>
    </source>
</evidence>
<dbReference type="PANTHER" id="PTHR10122">
    <property type="entry name" value="CYTOCHROME C OXIDASE SUBUNIT 5B, MITOCHONDRIAL"/>
    <property type="match status" value="1"/>
</dbReference>
<evidence type="ECO:0000256" key="10">
    <source>
        <dbReference type="ARBA" id="ARBA00031366"/>
    </source>
</evidence>
<organism evidence="13 14">
    <name type="scientific">Torulaspora globosa</name>
    <dbReference type="NCBI Taxonomy" id="48254"/>
    <lineage>
        <taxon>Eukaryota</taxon>
        <taxon>Fungi</taxon>
        <taxon>Dikarya</taxon>
        <taxon>Ascomycota</taxon>
        <taxon>Saccharomycotina</taxon>
        <taxon>Saccharomycetes</taxon>
        <taxon>Saccharomycetales</taxon>
        <taxon>Saccharomycetaceae</taxon>
        <taxon>Torulaspora</taxon>
    </lineage>
</organism>
<evidence type="ECO:0000256" key="5">
    <source>
        <dbReference type="ARBA" id="ARBA00022792"/>
    </source>
</evidence>
<keyword evidence="8" id="KW-0496">Mitochondrion</keyword>
<dbReference type="GO" id="GO:0006123">
    <property type="term" value="P:mitochondrial electron transport, cytochrome c to oxygen"/>
    <property type="evidence" value="ECO:0007669"/>
    <property type="project" value="InterPro"/>
</dbReference>
<keyword evidence="4 12" id="KW-0479">Metal-binding</keyword>
<dbReference type="AlphaFoldDB" id="A0A7H9HPA0"/>
<protein>
    <recommendedName>
        <fullName evidence="11">Cytochrome c oxidase subunit 4, mitochondrial</fullName>
    </recommendedName>
    <alternativeName>
        <fullName evidence="10">Cytochrome c oxidase polypeptide IV</fullName>
    </alternativeName>
</protein>
<feature type="binding site" evidence="12">
    <location>
        <position position="164"/>
    </location>
    <ligand>
        <name>Zn(2+)</name>
        <dbReference type="ChEBI" id="CHEBI:29105"/>
    </ligand>
</feature>
<evidence type="ECO:0000256" key="7">
    <source>
        <dbReference type="ARBA" id="ARBA00022946"/>
    </source>
</evidence>
<dbReference type="InterPro" id="IPR002124">
    <property type="entry name" value="Cyt_c_oxidase_su5b"/>
</dbReference>
<comment type="subcellular location">
    <subcellularLocation>
        <location evidence="1">Mitochondrion inner membrane</location>
        <topology evidence="1">Peripheral membrane protein</topology>
        <orientation evidence="1">Matrix side</orientation>
    </subcellularLocation>
</comment>
<dbReference type="Pfam" id="PF01215">
    <property type="entry name" value="COX5B"/>
    <property type="match status" value="1"/>
</dbReference>
<dbReference type="SUPFAM" id="SSF57802">
    <property type="entry name" value="Rubredoxin-like"/>
    <property type="match status" value="1"/>
</dbReference>
<keyword evidence="9" id="KW-0472">Membrane</keyword>
<reference evidence="13 14" key="1">
    <citation type="submission" date="2020-06" db="EMBL/GenBank/DDBJ databases">
        <title>The yeast mating-type switching endonuclease HO is a domesticated member of an unorthodox homing genetic element family.</title>
        <authorList>
            <person name="Coughlan A.Y."/>
            <person name="Lombardi L."/>
            <person name="Braun-Galleani S."/>
            <person name="Martos A.R."/>
            <person name="Galeote V."/>
            <person name="Bigey F."/>
            <person name="Dequin S."/>
            <person name="Byrne K.P."/>
            <person name="Wolfe K.H."/>
        </authorList>
    </citation>
    <scope>NUCLEOTIDE SEQUENCE [LARGE SCALE GENOMIC DNA]</scope>
    <source>
        <strain evidence="13 14">CBS2947</strain>
    </source>
</reference>
<accession>A0A7H9HPA0</accession>